<evidence type="ECO:0000256" key="1">
    <source>
        <dbReference type="SAM" id="MobiDB-lite"/>
    </source>
</evidence>
<organism evidence="2 3">
    <name type="scientific">Microbotryum saponariae</name>
    <dbReference type="NCBI Taxonomy" id="289078"/>
    <lineage>
        <taxon>Eukaryota</taxon>
        <taxon>Fungi</taxon>
        <taxon>Dikarya</taxon>
        <taxon>Basidiomycota</taxon>
        <taxon>Pucciniomycotina</taxon>
        <taxon>Microbotryomycetes</taxon>
        <taxon>Microbotryales</taxon>
        <taxon>Microbotryaceae</taxon>
        <taxon>Microbotryum</taxon>
    </lineage>
</organism>
<evidence type="ECO:0000313" key="3">
    <source>
        <dbReference type="Proteomes" id="UP000249723"/>
    </source>
</evidence>
<dbReference type="Proteomes" id="UP000249723">
    <property type="component" value="Unassembled WGS sequence"/>
</dbReference>
<accession>A0A2X0L9F5</accession>
<proteinExistence type="predicted"/>
<keyword evidence="3" id="KW-1185">Reference proteome</keyword>
<feature type="region of interest" description="Disordered" evidence="1">
    <location>
        <begin position="34"/>
        <end position="72"/>
    </location>
</feature>
<protein>
    <submittedName>
        <fullName evidence="2">BZ3500_MvSof-1268-A1-R1_C050g00193 protein</fullName>
    </submittedName>
</protein>
<gene>
    <name evidence="2" type="ORF">BZ3500_MVSOF-1268-A1-R1_C050G00193</name>
</gene>
<dbReference type="EMBL" id="FMWP01000077">
    <property type="protein sequence ID" value="SCZ95541.1"/>
    <property type="molecule type" value="Genomic_DNA"/>
</dbReference>
<feature type="compositionally biased region" description="Low complexity" evidence="1">
    <location>
        <begin position="50"/>
        <end position="59"/>
    </location>
</feature>
<name>A0A2X0L9F5_9BASI</name>
<dbReference type="AlphaFoldDB" id="A0A2X0L9F5"/>
<reference evidence="3" key="1">
    <citation type="submission" date="2016-10" db="EMBL/GenBank/DDBJ databases">
        <authorList>
            <person name="Jeantristanb JTB J.-T."/>
            <person name="Ricardo R."/>
        </authorList>
    </citation>
    <scope>NUCLEOTIDE SEQUENCE [LARGE SCALE GENOMIC DNA]</scope>
</reference>
<evidence type="ECO:0000313" key="2">
    <source>
        <dbReference type="EMBL" id="SCZ95541.1"/>
    </source>
</evidence>
<sequence length="90" mass="10149">MHTAVRHDYEREAACARCHFVGHVETCALEQERRQKEANNNTGRHNKYHNNPTNTNNNTSEVVAPSRALGTDQLESRNRFAGLEVEGGQC</sequence>